<comment type="caution">
    <text evidence="1">The sequence shown here is derived from an EMBL/GenBank/DDBJ whole genome shotgun (WGS) entry which is preliminary data.</text>
</comment>
<accession>A0ABD1XNV4</accession>
<protein>
    <recommendedName>
        <fullName evidence="3">Secreted protein</fullName>
    </recommendedName>
</protein>
<name>A0ABD1XNV4_9MARC</name>
<organism evidence="1 2">
    <name type="scientific">Riccia fluitans</name>
    <dbReference type="NCBI Taxonomy" id="41844"/>
    <lineage>
        <taxon>Eukaryota</taxon>
        <taxon>Viridiplantae</taxon>
        <taxon>Streptophyta</taxon>
        <taxon>Embryophyta</taxon>
        <taxon>Marchantiophyta</taxon>
        <taxon>Marchantiopsida</taxon>
        <taxon>Marchantiidae</taxon>
        <taxon>Marchantiales</taxon>
        <taxon>Ricciaceae</taxon>
        <taxon>Riccia</taxon>
    </lineage>
</organism>
<dbReference type="EMBL" id="JBHFFA010000008">
    <property type="protein sequence ID" value="KAL2609208.1"/>
    <property type="molecule type" value="Genomic_DNA"/>
</dbReference>
<evidence type="ECO:0000313" key="2">
    <source>
        <dbReference type="Proteomes" id="UP001605036"/>
    </source>
</evidence>
<reference evidence="1 2" key="1">
    <citation type="submission" date="2024-09" db="EMBL/GenBank/DDBJ databases">
        <title>Chromosome-scale assembly of Riccia fluitans.</title>
        <authorList>
            <person name="Paukszto L."/>
            <person name="Sawicki J."/>
            <person name="Karawczyk K."/>
            <person name="Piernik-Szablinska J."/>
            <person name="Szczecinska M."/>
            <person name="Mazdziarz M."/>
        </authorList>
    </citation>
    <scope>NUCLEOTIDE SEQUENCE [LARGE SCALE GENOMIC DNA]</scope>
    <source>
        <strain evidence="1">Rf_01</strain>
        <tissue evidence="1">Aerial parts of the thallus</tissue>
    </source>
</reference>
<dbReference type="AlphaFoldDB" id="A0ABD1XNV4"/>
<keyword evidence="2" id="KW-1185">Reference proteome</keyword>
<gene>
    <name evidence="1" type="ORF">R1flu_027781</name>
</gene>
<evidence type="ECO:0000313" key="1">
    <source>
        <dbReference type="EMBL" id="KAL2609208.1"/>
    </source>
</evidence>
<evidence type="ECO:0008006" key="3">
    <source>
        <dbReference type="Google" id="ProtNLM"/>
    </source>
</evidence>
<proteinExistence type="predicted"/>
<dbReference type="Proteomes" id="UP001605036">
    <property type="component" value="Unassembled WGS sequence"/>
</dbReference>
<sequence length="98" mass="11380">MLLWSNYSSSFVSYQVGSFHVLLVRRWLHRLTTSATTTLSDPCYHDSTPEQLSLHCFIEETDRLQDPTLIWKNAVAPSAWHRQCPAEVFRAPRLRTTC</sequence>